<dbReference type="RefSeq" id="WP_125127044.1">
    <property type="nucleotide sequence ID" value="NZ_RHJS01000002.1"/>
</dbReference>
<dbReference type="AlphaFoldDB" id="A0A3R8JL33"/>
<evidence type="ECO:0000256" key="1">
    <source>
        <dbReference type="ARBA" id="ARBA00004651"/>
    </source>
</evidence>
<feature type="transmembrane region" description="Helical" evidence="6">
    <location>
        <begin position="53"/>
        <end position="70"/>
    </location>
</feature>
<keyword evidence="5 6" id="KW-0472">Membrane</keyword>
<feature type="transmembrane region" description="Helical" evidence="6">
    <location>
        <begin position="379"/>
        <end position="396"/>
    </location>
</feature>
<protein>
    <recommendedName>
        <fullName evidence="9">Polysaccharide biosynthesis protein</fullName>
    </recommendedName>
</protein>
<feature type="transmembrane region" description="Helical" evidence="6">
    <location>
        <begin position="468"/>
        <end position="487"/>
    </location>
</feature>
<reference evidence="7" key="1">
    <citation type="submission" date="2018-10" db="EMBL/GenBank/DDBJ databases">
        <title>Schaedlerella arabinophila gen. nov. sp. nov., isolated from the mouse intestinal tract and comparative analysis with the genome of the closely related altered Schaedler flora strain ASF502.</title>
        <authorList>
            <person name="Miyake S."/>
            <person name="Soh M."/>
            <person name="Seedorf H."/>
        </authorList>
    </citation>
    <scope>NUCLEOTIDE SEQUENCE [LARGE SCALE GENOMIC DNA]</scope>
    <source>
        <strain evidence="7">DSM 106076</strain>
    </source>
</reference>
<feature type="transmembrane region" description="Helical" evidence="6">
    <location>
        <begin position="91"/>
        <end position="114"/>
    </location>
</feature>
<feature type="transmembrane region" description="Helical" evidence="6">
    <location>
        <begin position="433"/>
        <end position="456"/>
    </location>
</feature>
<feature type="transmembrane region" description="Helical" evidence="6">
    <location>
        <begin position="402"/>
        <end position="421"/>
    </location>
</feature>
<dbReference type="InterPro" id="IPR002797">
    <property type="entry name" value="Polysacc_synth"/>
</dbReference>
<feature type="transmembrane region" description="Helical" evidence="6">
    <location>
        <begin position="182"/>
        <end position="200"/>
    </location>
</feature>
<organism evidence="7 8">
    <name type="scientific">Schaedlerella arabinosiphila</name>
    <dbReference type="NCBI Taxonomy" id="2044587"/>
    <lineage>
        <taxon>Bacteria</taxon>
        <taxon>Bacillati</taxon>
        <taxon>Bacillota</taxon>
        <taxon>Clostridia</taxon>
        <taxon>Lachnospirales</taxon>
        <taxon>Lachnospiraceae</taxon>
        <taxon>Schaedlerella</taxon>
    </lineage>
</organism>
<keyword evidence="3 6" id="KW-0812">Transmembrane</keyword>
<evidence type="ECO:0000256" key="2">
    <source>
        <dbReference type="ARBA" id="ARBA00022475"/>
    </source>
</evidence>
<evidence type="ECO:0000256" key="5">
    <source>
        <dbReference type="ARBA" id="ARBA00023136"/>
    </source>
</evidence>
<gene>
    <name evidence="7" type="ORF">EBB54_08290</name>
</gene>
<dbReference type="EMBL" id="RHJS01000002">
    <property type="protein sequence ID" value="RRK31361.1"/>
    <property type="molecule type" value="Genomic_DNA"/>
</dbReference>
<keyword evidence="4 6" id="KW-1133">Transmembrane helix</keyword>
<evidence type="ECO:0000313" key="8">
    <source>
        <dbReference type="Proteomes" id="UP000274920"/>
    </source>
</evidence>
<feature type="transmembrane region" description="Helical" evidence="6">
    <location>
        <begin position="12"/>
        <end position="33"/>
    </location>
</feature>
<dbReference type="Proteomes" id="UP000274920">
    <property type="component" value="Unassembled WGS sequence"/>
</dbReference>
<evidence type="ECO:0000313" key="7">
    <source>
        <dbReference type="EMBL" id="RRK31361.1"/>
    </source>
</evidence>
<comment type="caution">
    <text evidence="7">The sequence shown here is derived from an EMBL/GenBank/DDBJ whole genome shotgun (WGS) entry which is preliminary data.</text>
</comment>
<dbReference type="Pfam" id="PF01943">
    <property type="entry name" value="Polysacc_synt"/>
    <property type="match status" value="1"/>
</dbReference>
<proteinExistence type="predicted"/>
<evidence type="ECO:0000256" key="4">
    <source>
        <dbReference type="ARBA" id="ARBA00022989"/>
    </source>
</evidence>
<dbReference type="GO" id="GO:0005886">
    <property type="term" value="C:plasma membrane"/>
    <property type="evidence" value="ECO:0007669"/>
    <property type="project" value="UniProtKB-SubCell"/>
</dbReference>
<feature type="transmembrane region" description="Helical" evidence="6">
    <location>
        <begin position="155"/>
        <end position="176"/>
    </location>
</feature>
<evidence type="ECO:0008006" key="9">
    <source>
        <dbReference type="Google" id="ProtNLM"/>
    </source>
</evidence>
<evidence type="ECO:0000256" key="3">
    <source>
        <dbReference type="ARBA" id="ARBA00022692"/>
    </source>
</evidence>
<feature type="transmembrane region" description="Helical" evidence="6">
    <location>
        <begin position="348"/>
        <end position="372"/>
    </location>
</feature>
<keyword evidence="2" id="KW-1003">Cell membrane</keyword>
<dbReference type="PANTHER" id="PTHR30250">
    <property type="entry name" value="PST FAMILY PREDICTED COLANIC ACID TRANSPORTER"/>
    <property type="match status" value="1"/>
</dbReference>
<evidence type="ECO:0000256" key="6">
    <source>
        <dbReference type="SAM" id="Phobius"/>
    </source>
</evidence>
<keyword evidence="8" id="KW-1185">Reference proteome</keyword>
<sequence>MKDIKYIYKNTLVTLLSQIIRILLGFILQRVFINTLGVKYLGYNSVYSNILQMLNLADLGVGVAVTSFLYKPLAENNKTKIKALMYLYKKIYFIIAFVVLLAGSLITILIPAIIKDAECSNYYLRIYFIINLVAVVSTYFFSYKRTLLIAEEKSYFTNYVDMILNIICSVVQIIALNIFSDFVIYLVINVIKNIISNLIISRECDKKHIFLKGNIAQDEVEKYKRAIGIYVKDLFISRIGAYIYYSTDNIIISIFKGSLLAGYLSNYTLVTTSIQSIVTQLFSALQATFGKLIVKENSLEKQKEIVDEYFFINYNVSNICALCSCFLIQPFIMLYIGKKYILNDSTIFFLSINLGLTLLLIIPSQVFIVYNLYKYDKQIIALSAFMNIVISSILVEKIGIDGALIGTLITSLIYLFGRLFIISRKIFDIPYRYYIKKIILWIINSSTGFVGCYFVYRLIDITSWTKWIISAFIYPILVVFISIFIMHRSKEYIIFQKIILQNLVKIRGNKRFK</sequence>
<dbReference type="PANTHER" id="PTHR30250:SF26">
    <property type="entry name" value="PSMA PROTEIN"/>
    <property type="match status" value="1"/>
</dbReference>
<dbReference type="InterPro" id="IPR050833">
    <property type="entry name" value="Poly_Biosynth_Transport"/>
</dbReference>
<feature type="transmembrane region" description="Helical" evidence="6">
    <location>
        <begin position="315"/>
        <end position="336"/>
    </location>
</feature>
<comment type="subcellular location">
    <subcellularLocation>
        <location evidence="1">Cell membrane</location>
        <topology evidence="1">Multi-pass membrane protein</topology>
    </subcellularLocation>
</comment>
<name>A0A3R8JL33_9FIRM</name>
<accession>A0A3R8JL33</accession>
<feature type="transmembrane region" description="Helical" evidence="6">
    <location>
        <begin position="126"/>
        <end position="143"/>
    </location>
</feature>